<evidence type="ECO:0000313" key="2">
    <source>
        <dbReference type="EMBL" id="APT91593.1"/>
    </source>
</evidence>
<sequence>MKTLVPGVIAGGLLGLVLWLASGTFWFLPIAVALGVAVVPLALREEPRFHSRKKRDENFRD</sequence>
<feature type="transmembrane region" description="Helical" evidence="1">
    <location>
        <begin position="16"/>
        <end position="43"/>
    </location>
</feature>
<keyword evidence="1" id="KW-0812">Transmembrane</keyword>
<gene>
    <name evidence="2" type="ORF">CPHO_00070</name>
</gene>
<dbReference type="Proteomes" id="UP000185491">
    <property type="component" value="Chromosome"/>
</dbReference>
<organism evidence="2 3">
    <name type="scientific">Corynebacterium phocae</name>
    <dbReference type="NCBI Taxonomy" id="161895"/>
    <lineage>
        <taxon>Bacteria</taxon>
        <taxon>Bacillati</taxon>
        <taxon>Actinomycetota</taxon>
        <taxon>Actinomycetes</taxon>
        <taxon>Mycobacteriales</taxon>
        <taxon>Corynebacteriaceae</taxon>
        <taxon>Corynebacterium</taxon>
    </lineage>
</organism>
<evidence type="ECO:0000313" key="3">
    <source>
        <dbReference type="Proteomes" id="UP000185491"/>
    </source>
</evidence>
<dbReference type="AlphaFoldDB" id="A0A1L7D0J8"/>
<keyword evidence="3" id="KW-1185">Reference proteome</keyword>
<keyword evidence="1" id="KW-1133">Transmembrane helix</keyword>
<dbReference type="KEGG" id="cpho:CPHO_00070"/>
<accession>A0A1L7D0J8</accession>
<keyword evidence="1" id="KW-0472">Membrane</keyword>
<name>A0A1L7D0J8_9CORY</name>
<dbReference type="RefSeq" id="WP_075732154.1">
    <property type="nucleotide sequence ID" value="NZ_CP009249.1"/>
</dbReference>
<dbReference type="EMBL" id="CP009249">
    <property type="protein sequence ID" value="APT91593.1"/>
    <property type="molecule type" value="Genomic_DNA"/>
</dbReference>
<protein>
    <submittedName>
        <fullName evidence="2">Uncharacterized protein</fullName>
    </submittedName>
</protein>
<proteinExistence type="predicted"/>
<evidence type="ECO:0000256" key="1">
    <source>
        <dbReference type="SAM" id="Phobius"/>
    </source>
</evidence>
<reference evidence="2 3" key="1">
    <citation type="submission" date="2014-08" db="EMBL/GenBank/DDBJ databases">
        <title>Complete genome sequence of Corynebacterium phocae M408/89/1(T)(=DSM 44612(T)), isolated from the common seal (Phoca vitulina).</title>
        <authorList>
            <person name="Ruckert C."/>
            <person name="Albersmeier A."/>
            <person name="Winkler A."/>
            <person name="Kalinowski J."/>
        </authorList>
    </citation>
    <scope>NUCLEOTIDE SEQUENCE [LARGE SCALE GENOMIC DNA]</scope>
    <source>
        <strain evidence="2 3">M408/89/1</strain>
    </source>
</reference>